<gene>
    <name evidence="1" type="ORF">CLFO_16510</name>
</gene>
<dbReference type="AlphaFoldDB" id="A0AAC9WFT2"/>
<reference evidence="1 2" key="1">
    <citation type="submission" date="2017-03" db="EMBL/GenBank/DDBJ databases">
        <title>Complete sequence of Clostridium formicaceticum DSM 92.</title>
        <authorList>
            <person name="Poehlein A."/>
            <person name="Karl M."/>
            <person name="Bengelsdorf F.R."/>
            <person name="Duerre P."/>
            <person name="Daniel R."/>
        </authorList>
    </citation>
    <scope>NUCLEOTIDE SEQUENCE [LARGE SCALE GENOMIC DNA]</scope>
    <source>
        <strain evidence="1 2">DSM 92</strain>
    </source>
</reference>
<evidence type="ECO:0000313" key="1">
    <source>
        <dbReference type="EMBL" id="ARE87252.1"/>
    </source>
</evidence>
<dbReference type="EMBL" id="CP020559">
    <property type="protein sequence ID" value="ARE87252.1"/>
    <property type="molecule type" value="Genomic_DNA"/>
</dbReference>
<proteinExistence type="predicted"/>
<sequence>MTEVMEEVKSAKRALLGYLDGLEVRFRCYEASSNELNKNGTILNCT</sequence>
<evidence type="ECO:0000313" key="2">
    <source>
        <dbReference type="Proteomes" id="UP000192478"/>
    </source>
</evidence>
<accession>A0AAC9WFT2</accession>
<dbReference type="Proteomes" id="UP000192478">
    <property type="component" value="Chromosome"/>
</dbReference>
<name>A0AAC9WFT2_9CLOT</name>
<dbReference type="RefSeq" id="WP_156778806.1">
    <property type="nucleotide sequence ID" value="NZ_CP017603.1"/>
</dbReference>
<protein>
    <submittedName>
        <fullName evidence="1">Uncharacterized protein</fullName>
    </submittedName>
</protein>
<organism evidence="1 2">
    <name type="scientific">Clostridium formicaceticum</name>
    <dbReference type="NCBI Taxonomy" id="1497"/>
    <lineage>
        <taxon>Bacteria</taxon>
        <taxon>Bacillati</taxon>
        <taxon>Bacillota</taxon>
        <taxon>Clostridia</taxon>
        <taxon>Eubacteriales</taxon>
        <taxon>Clostridiaceae</taxon>
        <taxon>Clostridium</taxon>
    </lineage>
</organism>